<dbReference type="AlphaFoldDB" id="A0A2S9XC11"/>
<dbReference type="RefSeq" id="WP_106095014.1">
    <property type="nucleotide sequence ID" value="NZ_PVNL01000192.1"/>
</dbReference>
<dbReference type="Pfam" id="PF00156">
    <property type="entry name" value="Pribosyltran"/>
    <property type="match status" value="1"/>
</dbReference>
<dbReference type="PANTHER" id="PTHR47505:SF1">
    <property type="entry name" value="DNA UTILIZATION PROTEIN YHGH"/>
    <property type="match status" value="1"/>
</dbReference>
<feature type="domain" description="Phosphoribosyltransferase" evidence="2">
    <location>
        <begin position="146"/>
        <end position="209"/>
    </location>
</feature>
<dbReference type="SUPFAM" id="SSF53271">
    <property type="entry name" value="PRTase-like"/>
    <property type="match status" value="1"/>
</dbReference>
<organism evidence="3 4">
    <name type="scientific">Enhygromyxa salina</name>
    <dbReference type="NCBI Taxonomy" id="215803"/>
    <lineage>
        <taxon>Bacteria</taxon>
        <taxon>Pseudomonadati</taxon>
        <taxon>Myxococcota</taxon>
        <taxon>Polyangia</taxon>
        <taxon>Nannocystales</taxon>
        <taxon>Nannocystaceae</taxon>
        <taxon>Enhygromyxa</taxon>
    </lineage>
</organism>
<dbReference type="Proteomes" id="UP000238823">
    <property type="component" value="Unassembled WGS sequence"/>
</dbReference>
<dbReference type="EMBL" id="PVNL01000192">
    <property type="protein sequence ID" value="PRP90395.1"/>
    <property type="molecule type" value="Genomic_DNA"/>
</dbReference>
<dbReference type="Gene3D" id="3.40.50.2020">
    <property type="match status" value="1"/>
</dbReference>
<dbReference type="InterPro" id="IPR029057">
    <property type="entry name" value="PRTase-like"/>
</dbReference>
<gene>
    <name evidence="3" type="ORF">ENSA7_82800</name>
</gene>
<dbReference type="InterPro" id="IPR051910">
    <property type="entry name" value="ComF/GntX_DNA_util-trans"/>
</dbReference>
<reference evidence="3 4" key="1">
    <citation type="submission" date="2018-03" db="EMBL/GenBank/DDBJ databases">
        <title>Draft Genome Sequences of the Obligatory Marine Myxobacteria Enhygromyxa salina SWB007.</title>
        <authorList>
            <person name="Poehlein A."/>
            <person name="Moghaddam J.A."/>
            <person name="Harms H."/>
            <person name="Alanjari M."/>
            <person name="Koenig G.M."/>
            <person name="Daniel R."/>
            <person name="Schaeberle T.F."/>
        </authorList>
    </citation>
    <scope>NUCLEOTIDE SEQUENCE [LARGE SCALE GENOMIC DNA]</scope>
    <source>
        <strain evidence="3 4">SWB007</strain>
    </source>
</reference>
<sequence>MWAPLFPPICLGCERLLRHDRALALCSRCHPLQTRLPASLAEADGVRAVWSYDGPLSRSVVRLKFNGALALAGPLGRLLVAEPGVLNDCDLVASVPLHWRRRLARGFDQSEELSRWAIEHARRSMRARAPTLARRVLTRVRATQPQTRLDAPARAANVDGAFVVRRPEQVRGRRVLLIDDVTTTGATARACMHALREAGVASVTTLALLRAL</sequence>
<dbReference type="CDD" id="cd06223">
    <property type="entry name" value="PRTases_typeI"/>
    <property type="match status" value="1"/>
</dbReference>
<evidence type="ECO:0000259" key="2">
    <source>
        <dbReference type="Pfam" id="PF00156"/>
    </source>
</evidence>
<evidence type="ECO:0000313" key="4">
    <source>
        <dbReference type="Proteomes" id="UP000238823"/>
    </source>
</evidence>
<comment type="similarity">
    <text evidence="1">Belongs to the ComF/GntX family.</text>
</comment>
<proteinExistence type="inferred from homology"/>
<protein>
    <submittedName>
        <fullName evidence="3">DNA utilization protein GntX</fullName>
    </submittedName>
</protein>
<accession>A0A2S9XC11</accession>
<name>A0A2S9XC11_9BACT</name>
<evidence type="ECO:0000256" key="1">
    <source>
        <dbReference type="ARBA" id="ARBA00008007"/>
    </source>
</evidence>
<evidence type="ECO:0000313" key="3">
    <source>
        <dbReference type="EMBL" id="PRP90395.1"/>
    </source>
</evidence>
<comment type="caution">
    <text evidence="3">The sequence shown here is derived from an EMBL/GenBank/DDBJ whole genome shotgun (WGS) entry which is preliminary data.</text>
</comment>
<dbReference type="OrthoDB" id="9779910at2"/>
<dbReference type="PANTHER" id="PTHR47505">
    <property type="entry name" value="DNA UTILIZATION PROTEIN YHGH"/>
    <property type="match status" value="1"/>
</dbReference>
<dbReference type="InterPro" id="IPR000836">
    <property type="entry name" value="PRTase_dom"/>
</dbReference>